<evidence type="ECO:0008006" key="3">
    <source>
        <dbReference type="Google" id="ProtNLM"/>
    </source>
</evidence>
<reference evidence="1 2" key="1">
    <citation type="submission" date="2023-07" db="EMBL/GenBank/DDBJ databases">
        <title>Genomic Encyclopedia of Type Strains, Phase IV (KMG-IV): sequencing the most valuable type-strain genomes for metagenomic binning, comparative biology and taxonomic classification.</title>
        <authorList>
            <person name="Goeker M."/>
        </authorList>
    </citation>
    <scope>NUCLEOTIDE SEQUENCE [LARGE SCALE GENOMIC DNA]</scope>
    <source>
        <strain evidence="1 2">B6-8</strain>
    </source>
</reference>
<dbReference type="PANTHER" id="PTHR40658:SF3">
    <property type="entry name" value="CLBS_DFSB FAMILY FOUR-HELIX BUNDLE PROTEIN"/>
    <property type="match status" value="1"/>
</dbReference>
<dbReference type="Proteomes" id="UP001241603">
    <property type="component" value="Unassembled WGS sequence"/>
</dbReference>
<keyword evidence="2" id="KW-1185">Reference proteome</keyword>
<evidence type="ECO:0000313" key="1">
    <source>
        <dbReference type="EMBL" id="MDQ0439910.1"/>
    </source>
</evidence>
<evidence type="ECO:0000313" key="2">
    <source>
        <dbReference type="Proteomes" id="UP001241603"/>
    </source>
</evidence>
<proteinExistence type="predicted"/>
<organism evidence="1 2">
    <name type="scientific">Kaistia dalseonensis</name>
    <dbReference type="NCBI Taxonomy" id="410840"/>
    <lineage>
        <taxon>Bacteria</taxon>
        <taxon>Pseudomonadati</taxon>
        <taxon>Pseudomonadota</taxon>
        <taxon>Alphaproteobacteria</taxon>
        <taxon>Hyphomicrobiales</taxon>
        <taxon>Kaistiaceae</taxon>
        <taxon>Kaistia</taxon>
    </lineage>
</organism>
<dbReference type="RefSeq" id="WP_266350785.1">
    <property type="nucleotide sequence ID" value="NZ_JAPKNG010000006.1"/>
</dbReference>
<dbReference type="Gene3D" id="1.20.120.450">
    <property type="entry name" value="dinb family like domain"/>
    <property type="match status" value="1"/>
</dbReference>
<accession>A0ABU0HC72</accession>
<gene>
    <name evidence="1" type="ORF">QO014_004316</name>
</gene>
<dbReference type="InterPro" id="IPR034660">
    <property type="entry name" value="DinB/YfiT-like"/>
</dbReference>
<dbReference type="Pfam" id="PF08020">
    <property type="entry name" value="DUF1706"/>
    <property type="match status" value="1"/>
</dbReference>
<sequence length="181" mass="20286">MAIPNDRKSLLAAIETSFAKLMDVLEAIPPGRIDEATMEGHSVGARMSVRDAVAYLIGWNELVLKWHVRQQAGQAVDFPETGYGWNELGRLAEKFYRDYESLPYPELIERLQRAKVGVVALVAAQSDDALYGEPWYGKWPLGRMIQFNTASPYANTRARLQKWRKANGLTGLRRDPPAPGA</sequence>
<dbReference type="EMBL" id="JAUSVO010000006">
    <property type="protein sequence ID" value="MDQ0439910.1"/>
    <property type="molecule type" value="Genomic_DNA"/>
</dbReference>
<protein>
    <recommendedName>
        <fullName evidence="3">ClbS/DfsB family four-helix bundle protein</fullName>
    </recommendedName>
</protein>
<dbReference type="PANTHER" id="PTHR40658">
    <property type="match status" value="1"/>
</dbReference>
<comment type="caution">
    <text evidence="1">The sequence shown here is derived from an EMBL/GenBank/DDBJ whole genome shotgun (WGS) entry which is preliminary data.</text>
</comment>
<dbReference type="SUPFAM" id="SSF109854">
    <property type="entry name" value="DinB/YfiT-like putative metalloenzymes"/>
    <property type="match status" value="1"/>
</dbReference>
<dbReference type="InterPro" id="IPR012550">
    <property type="entry name" value="DUF1706"/>
</dbReference>
<name>A0ABU0HC72_9HYPH</name>
<dbReference type="PIRSF" id="PIRSF031551">
    <property type="entry name" value="DUF1706"/>
    <property type="match status" value="1"/>
</dbReference>